<evidence type="ECO:0000313" key="2">
    <source>
        <dbReference type="Proteomes" id="UP000821845"/>
    </source>
</evidence>
<dbReference type="EMBL" id="CM023485">
    <property type="protein sequence ID" value="KAH6931327.1"/>
    <property type="molecule type" value="Genomic_DNA"/>
</dbReference>
<organism evidence="1 2">
    <name type="scientific">Hyalomma asiaticum</name>
    <name type="common">Tick</name>
    <dbReference type="NCBI Taxonomy" id="266040"/>
    <lineage>
        <taxon>Eukaryota</taxon>
        <taxon>Metazoa</taxon>
        <taxon>Ecdysozoa</taxon>
        <taxon>Arthropoda</taxon>
        <taxon>Chelicerata</taxon>
        <taxon>Arachnida</taxon>
        <taxon>Acari</taxon>
        <taxon>Parasitiformes</taxon>
        <taxon>Ixodida</taxon>
        <taxon>Ixodoidea</taxon>
        <taxon>Ixodidae</taxon>
        <taxon>Hyalomminae</taxon>
        <taxon>Hyalomma</taxon>
    </lineage>
</organism>
<dbReference type="Proteomes" id="UP000821845">
    <property type="component" value="Chromosome 5"/>
</dbReference>
<sequence length="187" mass="20547">MLLHVNRVGGGKALLSWTAPKAPRGPLQAYDVSWCTTSSCGSLETPGKTRHVLLDDVQPSTNYTFRVRAKNVLEDTPLEGPHAEATVFTPPKGFIFQLMVSMWTTMSLSWISTENSRNVTGVCTVKHCIAEGAQAGSCEKFFVHDSRKEIANGQPWTLASVEVTDPSDALLFYTVYRSPPGRELTLM</sequence>
<evidence type="ECO:0000313" key="1">
    <source>
        <dbReference type="EMBL" id="KAH6931327.1"/>
    </source>
</evidence>
<reference evidence="1" key="1">
    <citation type="submission" date="2020-05" db="EMBL/GenBank/DDBJ databases">
        <title>Large-scale comparative analyses of tick genomes elucidate their genetic diversity and vector capacities.</title>
        <authorList>
            <person name="Jia N."/>
            <person name="Wang J."/>
            <person name="Shi W."/>
            <person name="Du L."/>
            <person name="Sun Y."/>
            <person name="Zhan W."/>
            <person name="Jiang J."/>
            <person name="Wang Q."/>
            <person name="Zhang B."/>
            <person name="Ji P."/>
            <person name="Sakyi L.B."/>
            <person name="Cui X."/>
            <person name="Yuan T."/>
            <person name="Jiang B."/>
            <person name="Yang W."/>
            <person name="Lam T.T.-Y."/>
            <person name="Chang Q."/>
            <person name="Ding S."/>
            <person name="Wang X."/>
            <person name="Zhu J."/>
            <person name="Ruan X."/>
            <person name="Zhao L."/>
            <person name="Wei J."/>
            <person name="Que T."/>
            <person name="Du C."/>
            <person name="Cheng J."/>
            <person name="Dai P."/>
            <person name="Han X."/>
            <person name="Huang E."/>
            <person name="Gao Y."/>
            <person name="Liu J."/>
            <person name="Shao H."/>
            <person name="Ye R."/>
            <person name="Li L."/>
            <person name="Wei W."/>
            <person name="Wang X."/>
            <person name="Wang C."/>
            <person name="Yang T."/>
            <person name="Huo Q."/>
            <person name="Li W."/>
            <person name="Guo W."/>
            <person name="Chen H."/>
            <person name="Zhou L."/>
            <person name="Ni X."/>
            <person name="Tian J."/>
            <person name="Zhou Y."/>
            <person name="Sheng Y."/>
            <person name="Liu T."/>
            <person name="Pan Y."/>
            <person name="Xia L."/>
            <person name="Li J."/>
            <person name="Zhao F."/>
            <person name="Cao W."/>
        </authorList>
    </citation>
    <scope>NUCLEOTIDE SEQUENCE</scope>
    <source>
        <strain evidence="1">Hyas-2018</strain>
    </source>
</reference>
<name>A0ACB7SDU7_HYAAI</name>
<comment type="caution">
    <text evidence="1">The sequence shown here is derived from an EMBL/GenBank/DDBJ whole genome shotgun (WGS) entry which is preliminary data.</text>
</comment>
<proteinExistence type="predicted"/>
<protein>
    <submittedName>
        <fullName evidence="1">Uncharacterized protein</fullName>
    </submittedName>
</protein>
<gene>
    <name evidence="1" type="ORF">HPB50_023550</name>
</gene>
<accession>A0ACB7SDU7</accession>
<keyword evidence="2" id="KW-1185">Reference proteome</keyword>